<feature type="coiled-coil region" evidence="1">
    <location>
        <begin position="514"/>
        <end position="541"/>
    </location>
</feature>
<dbReference type="NCBIfam" id="TIGR02675">
    <property type="entry name" value="tape_meas_nterm"/>
    <property type="match status" value="1"/>
</dbReference>
<sequence length="704" mass="75725">MSGQLGQLNIQLTLDQVRFQQNLERAQNRAKQFSSRTVQYLNNIEKAAKNLNSLTQKSFWAGFAGGRLVELKNYADSYTEIKNRLNLVEGAGINASRGMESVFDIALRTNQSISATSTVYQKFAQNASSLKISQEQVASLTETVSKAVAISGASAASAEAAITQFGQALGSGVLRGDEFNSVMEQAPGLAQALARGLGVTTGELRKMANDGKLTMDVLIPALEKVKSSVDAQFSTRVLTISAAFENLNTSIVKWVGELDQATGASKLLAGAINFTGNHLTSFATTLTMLGSALAVNKIKSFVAESNKQALASANAARAEVARTSALRQEAQAEMNLIQIKIAHARTEAELLSAKQLAEVQSRKLTNAINMEAAAQRNLSIAQKSANIGSRAFGAALGFVGGPIGALAIGATFAASAIYEYNQKAEQARMESLAFADSLNVTSESLKTMTADVLSSMRTKLERSIEAQKEVIADLKTETDRLERQVKTQIEGMESQGLQNNQYAIEHYKKLIGDLSIKKGELAAANQKLEKSERDLAVITEQVPISELNSKLKELLPSLDLSKVNIDNVGFSLEDLNRIFPSAESGTVSITSAVEKMGAMALLVAGQFDALGLSIQTALSDKAQNIIDDQNLQIAINNAKTPEEARKLKAKRSALRAGFKEGTADYDAVYSNSYELFKSQDDKKIVIKQSVKVLKPIMQNNTLTS</sequence>
<feature type="domain" description="Tail length tape measure" evidence="2">
    <location>
        <begin position="384"/>
        <end position="535"/>
    </location>
</feature>
<evidence type="ECO:0000259" key="2">
    <source>
        <dbReference type="Pfam" id="PF06120"/>
    </source>
</evidence>
<organism evidence="4 5">
    <name type="scientific">Rodentibacter pneumotropicus</name>
    <dbReference type="NCBI Taxonomy" id="758"/>
    <lineage>
        <taxon>Bacteria</taxon>
        <taxon>Pseudomonadati</taxon>
        <taxon>Pseudomonadota</taxon>
        <taxon>Gammaproteobacteria</taxon>
        <taxon>Pasteurellales</taxon>
        <taxon>Pasteurellaceae</taxon>
        <taxon>Rodentibacter</taxon>
    </lineage>
</organism>
<feature type="coiled-coil region" evidence="1">
    <location>
        <begin position="16"/>
        <end position="57"/>
    </location>
</feature>
<evidence type="ECO:0000256" key="1">
    <source>
        <dbReference type="SAM" id="Coils"/>
    </source>
</evidence>
<evidence type="ECO:0000259" key="3">
    <source>
        <dbReference type="Pfam" id="PF20155"/>
    </source>
</evidence>
<dbReference type="InterPro" id="IPR009302">
    <property type="entry name" value="Tail_length_tape_measure"/>
</dbReference>
<accession>A0A3S5ES55</accession>
<keyword evidence="1" id="KW-0175">Coiled coil</keyword>
<dbReference type="InterPro" id="IPR013491">
    <property type="entry name" value="Tape_meas_N"/>
</dbReference>
<gene>
    <name evidence="4" type="ORF">NCTC8284_01886</name>
</gene>
<dbReference type="Pfam" id="PF20155">
    <property type="entry name" value="TMP_3"/>
    <property type="match status" value="1"/>
</dbReference>
<feature type="coiled-coil region" evidence="1">
    <location>
        <begin position="457"/>
        <end position="484"/>
    </location>
</feature>
<evidence type="ECO:0000313" key="4">
    <source>
        <dbReference type="EMBL" id="VEH66711.1"/>
    </source>
</evidence>
<dbReference type="AlphaFoldDB" id="A0A3S5ES55"/>
<dbReference type="KEGG" id="rpne:NCTC8284_01886"/>
<reference evidence="4 5" key="1">
    <citation type="submission" date="2018-12" db="EMBL/GenBank/DDBJ databases">
        <authorList>
            <consortium name="Pathogen Informatics"/>
        </authorList>
    </citation>
    <scope>NUCLEOTIDE SEQUENCE [LARGE SCALE GENOMIC DNA]</scope>
    <source>
        <strain evidence="4 5">NCTC8284</strain>
    </source>
</reference>
<dbReference type="Pfam" id="PF06120">
    <property type="entry name" value="Phage_HK97_TLTM"/>
    <property type="match status" value="1"/>
</dbReference>
<name>A0A3S5ES55_9PAST</name>
<dbReference type="Proteomes" id="UP000278733">
    <property type="component" value="Chromosome"/>
</dbReference>
<proteinExistence type="predicted"/>
<evidence type="ECO:0000313" key="5">
    <source>
        <dbReference type="Proteomes" id="UP000278733"/>
    </source>
</evidence>
<protein>
    <submittedName>
        <fullName evidence="4">Phage-related minor tail protein</fullName>
    </submittedName>
</protein>
<dbReference type="EMBL" id="LR134405">
    <property type="protein sequence ID" value="VEH66711.1"/>
    <property type="molecule type" value="Genomic_DNA"/>
</dbReference>
<feature type="domain" description="Tape measure protein N-terminal" evidence="3">
    <location>
        <begin position="73"/>
        <end position="260"/>
    </location>
</feature>
<feature type="coiled-coil region" evidence="1">
    <location>
        <begin position="313"/>
        <end position="347"/>
    </location>
</feature>